<comment type="subcellular location">
    <subcellularLocation>
        <location evidence="1">Cell membrane</location>
        <topology evidence="1">Multi-pass membrane protein</topology>
    </subcellularLocation>
</comment>
<dbReference type="SUPFAM" id="SSF48317">
    <property type="entry name" value="Acid phosphatase/Vanadium-dependent haloperoxidase"/>
    <property type="match status" value="1"/>
</dbReference>
<proteinExistence type="predicted"/>
<feature type="transmembrane region" description="Helical" evidence="7">
    <location>
        <begin position="59"/>
        <end position="79"/>
    </location>
</feature>
<dbReference type="Proteomes" id="UP000603904">
    <property type="component" value="Unassembled WGS sequence"/>
</dbReference>
<evidence type="ECO:0000313" key="10">
    <source>
        <dbReference type="Proteomes" id="UP000603904"/>
    </source>
</evidence>
<accession>A0ABQ4G639</accession>
<feature type="transmembrane region" description="Helical" evidence="7">
    <location>
        <begin position="126"/>
        <end position="145"/>
    </location>
</feature>
<protein>
    <recommendedName>
        <fullName evidence="8">Phosphatidic acid phosphatase type 2/haloperoxidase domain-containing protein</fullName>
    </recommendedName>
</protein>
<evidence type="ECO:0000256" key="5">
    <source>
        <dbReference type="ARBA" id="ARBA00022989"/>
    </source>
</evidence>
<keyword evidence="3 7" id="KW-0812">Transmembrane</keyword>
<dbReference type="InterPro" id="IPR000326">
    <property type="entry name" value="PAP2/HPO"/>
</dbReference>
<feature type="transmembrane region" description="Helical" evidence="7">
    <location>
        <begin position="152"/>
        <end position="173"/>
    </location>
</feature>
<evidence type="ECO:0000256" key="6">
    <source>
        <dbReference type="ARBA" id="ARBA00023136"/>
    </source>
</evidence>
<dbReference type="SMART" id="SM00014">
    <property type="entry name" value="acidPPc"/>
    <property type="match status" value="1"/>
</dbReference>
<name>A0ABQ4G639_9ACTN</name>
<keyword evidence="2" id="KW-1003">Cell membrane</keyword>
<sequence length="218" mass="22766">MTSGGKKLTSGLVVLAALFGLGLAAKTAVLTRWDIAFDEQLAERRDGALTWLAKSATDASQTLVGVALAILIPSVLWMLHRRRDAVRVLLALCGALVLALVAKVTVSEHRPPARLWVEAPDNAQSFPSGHTTIAAAVALALVLVLRGRARALAAVLGALVTAGVALARMYLGVHYPPDVAGGVLTAISALLLALGFLELPPVAGRLTPRERPEGDARK</sequence>
<comment type="caution">
    <text evidence="9">The sequence shown here is derived from an EMBL/GenBank/DDBJ whole genome shotgun (WGS) entry which is preliminary data.</text>
</comment>
<feature type="domain" description="Phosphatidic acid phosphatase type 2/haloperoxidase" evidence="8">
    <location>
        <begin position="86"/>
        <end position="194"/>
    </location>
</feature>
<keyword evidence="10" id="KW-1185">Reference proteome</keyword>
<dbReference type="Pfam" id="PF01569">
    <property type="entry name" value="PAP2"/>
    <property type="match status" value="1"/>
</dbReference>
<dbReference type="InterPro" id="IPR036938">
    <property type="entry name" value="PAP2/HPO_sf"/>
</dbReference>
<dbReference type="PANTHER" id="PTHR14969:SF62">
    <property type="entry name" value="DECAPRENYLPHOSPHORYL-5-PHOSPHORIBOSE PHOSPHATASE RV3807C-RELATED"/>
    <property type="match status" value="1"/>
</dbReference>
<dbReference type="RefSeq" id="WP_204059745.1">
    <property type="nucleotide sequence ID" value="NZ_BAAAGP010000006.1"/>
</dbReference>
<evidence type="ECO:0000256" key="3">
    <source>
        <dbReference type="ARBA" id="ARBA00022692"/>
    </source>
</evidence>
<organism evidence="9 10">
    <name type="scientific">Microbispora corallina</name>
    <dbReference type="NCBI Taxonomy" id="83302"/>
    <lineage>
        <taxon>Bacteria</taxon>
        <taxon>Bacillati</taxon>
        <taxon>Actinomycetota</taxon>
        <taxon>Actinomycetes</taxon>
        <taxon>Streptosporangiales</taxon>
        <taxon>Streptosporangiaceae</taxon>
        <taxon>Microbispora</taxon>
    </lineage>
</organism>
<keyword evidence="5 7" id="KW-1133">Transmembrane helix</keyword>
<evidence type="ECO:0000256" key="7">
    <source>
        <dbReference type="SAM" id="Phobius"/>
    </source>
</evidence>
<keyword evidence="4" id="KW-0378">Hydrolase</keyword>
<dbReference type="PANTHER" id="PTHR14969">
    <property type="entry name" value="SPHINGOSINE-1-PHOSPHATE PHOSPHOHYDROLASE"/>
    <property type="match status" value="1"/>
</dbReference>
<dbReference type="Gene3D" id="1.20.144.10">
    <property type="entry name" value="Phosphatidic acid phosphatase type 2/haloperoxidase"/>
    <property type="match status" value="1"/>
</dbReference>
<evidence type="ECO:0000313" key="9">
    <source>
        <dbReference type="EMBL" id="GIH42542.1"/>
    </source>
</evidence>
<evidence type="ECO:0000256" key="4">
    <source>
        <dbReference type="ARBA" id="ARBA00022801"/>
    </source>
</evidence>
<dbReference type="EMBL" id="BOOC01000031">
    <property type="protein sequence ID" value="GIH42542.1"/>
    <property type="molecule type" value="Genomic_DNA"/>
</dbReference>
<evidence type="ECO:0000259" key="8">
    <source>
        <dbReference type="SMART" id="SM00014"/>
    </source>
</evidence>
<keyword evidence="6 7" id="KW-0472">Membrane</keyword>
<evidence type="ECO:0000256" key="1">
    <source>
        <dbReference type="ARBA" id="ARBA00004651"/>
    </source>
</evidence>
<evidence type="ECO:0000256" key="2">
    <source>
        <dbReference type="ARBA" id="ARBA00022475"/>
    </source>
</evidence>
<gene>
    <name evidence="9" type="ORF">Mco01_55420</name>
</gene>
<feature type="transmembrane region" description="Helical" evidence="7">
    <location>
        <begin position="179"/>
        <end position="199"/>
    </location>
</feature>
<reference evidence="9 10" key="1">
    <citation type="submission" date="2021-01" db="EMBL/GenBank/DDBJ databases">
        <title>Whole genome shotgun sequence of Microbispora corallina NBRC 16416.</title>
        <authorList>
            <person name="Komaki H."/>
            <person name="Tamura T."/>
        </authorList>
    </citation>
    <scope>NUCLEOTIDE SEQUENCE [LARGE SCALE GENOMIC DNA]</scope>
    <source>
        <strain evidence="9 10">NBRC 16416</strain>
    </source>
</reference>
<feature type="transmembrane region" description="Helical" evidence="7">
    <location>
        <begin position="86"/>
        <end position="106"/>
    </location>
</feature>